<feature type="domain" description="FAD dependent oxidoreductase" evidence="1">
    <location>
        <begin position="4"/>
        <end position="231"/>
    </location>
</feature>
<protein>
    <recommendedName>
        <fullName evidence="1">FAD dependent oxidoreductase domain-containing protein</fullName>
    </recommendedName>
</protein>
<dbReference type="InterPro" id="IPR036188">
    <property type="entry name" value="FAD/NAD-bd_sf"/>
</dbReference>
<organism evidence="2 3">
    <name type="scientific">Akanthomyces muscarius</name>
    <name type="common">Entomopathogenic fungus</name>
    <name type="synonym">Lecanicillium muscarium</name>
    <dbReference type="NCBI Taxonomy" id="2231603"/>
    <lineage>
        <taxon>Eukaryota</taxon>
        <taxon>Fungi</taxon>
        <taxon>Dikarya</taxon>
        <taxon>Ascomycota</taxon>
        <taxon>Pezizomycotina</taxon>
        <taxon>Sordariomycetes</taxon>
        <taxon>Hypocreomycetidae</taxon>
        <taxon>Hypocreales</taxon>
        <taxon>Cordycipitaceae</taxon>
        <taxon>Akanthomyces</taxon>
    </lineage>
</organism>
<dbReference type="InterPro" id="IPR006076">
    <property type="entry name" value="FAD-dep_OxRdtase"/>
</dbReference>
<dbReference type="GO" id="GO:0005829">
    <property type="term" value="C:cytosol"/>
    <property type="evidence" value="ECO:0007669"/>
    <property type="project" value="GOC"/>
</dbReference>
<dbReference type="EMBL" id="JAJHUN010000010">
    <property type="protein sequence ID" value="KAJ4148307.1"/>
    <property type="molecule type" value="Genomic_DNA"/>
</dbReference>
<dbReference type="RefSeq" id="XP_056051248.1">
    <property type="nucleotide sequence ID" value="XM_056194297.1"/>
</dbReference>
<dbReference type="KEGG" id="amus:LMH87_002784"/>
<gene>
    <name evidence="2" type="ORF">LMH87_002784</name>
</gene>
<comment type="caution">
    <text evidence="2">The sequence shown here is derived from an EMBL/GenBank/DDBJ whole genome shotgun (WGS) entry which is preliminary data.</text>
</comment>
<dbReference type="Gene3D" id="3.30.9.10">
    <property type="entry name" value="D-Amino Acid Oxidase, subunit A, domain 2"/>
    <property type="match status" value="1"/>
</dbReference>
<accession>A0A9W8Q704</accession>
<dbReference type="Proteomes" id="UP001144673">
    <property type="component" value="Chromosome 3"/>
</dbReference>
<keyword evidence="3" id="KW-1185">Reference proteome</keyword>
<dbReference type="GeneID" id="80889943"/>
<dbReference type="PANTHER" id="PTHR13847:SF185">
    <property type="entry name" value="FAD DEPENDENT OXIDOREDUCTASE SUPERFAMILY (AFU_ORTHOLOGUE AFUA_3G02360)"/>
    <property type="match status" value="1"/>
</dbReference>
<evidence type="ECO:0000259" key="1">
    <source>
        <dbReference type="Pfam" id="PF01266"/>
    </source>
</evidence>
<dbReference type="Pfam" id="PF01266">
    <property type="entry name" value="DAO"/>
    <property type="match status" value="1"/>
</dbReference>
<dbReference type="AlphaFoldDB" id="A0A9W8Q704"/>
<dbReference type="SUPFAM" id="SSF51905">
    <property type="entry name" value="FAD/NAD(P)-binding domain"/>
    <property type="match status" value="1"/>
</dbReference>
<evidence type="ECO:0000313" key="3">
    <source>
        <dbReference type="Proteomes" id="UP001144673"/>
    </source>
</evidence>
<dbReference type="Gene3D" id="3.50.50.60">
    <property type="entry name" value="FAD/NAD(P)-binding domain"/>
    <property type="match status" value="1"/>
</dbReference>
<dbReference type="PANTHER" id="PTHR13847">
    <property type="entry name" value="SARCOSINE DEHYDROGENASE-RELATED"/>
    <property type="match status" value="1"/>
</dbReference>
<name>A0A9W8Q704_AKAMU</name>
<sequence length="270" mass="30104">MSQIIILGDGILGLSTAYFLSLNPQADKQITVIDSASCLFHGASGAATVILANNWFEEPLQTLAQYSWNLHREFATEHDERAKWDYSGTIRYDVHKDRMTDERSRARNQEQLAQNVLSRTFSDVSATTESQTSQVDPLKLSEFLYQRCKDQGVRFRLNAMTTSISRDGSGEIDGIEVEPSDAAGCQREKLAATQVVIAAGAWSLGLFEALFPDASLDIPLWNTESGNSLLIDTPGWNQDDDLKDCQSCVFNDYLGFSFDMMATISLRKYD</sequence>
<dbReference type="GO" id="GO:0042147">
    <property type="term" value="P:retrograde transport, endosome to Golgi"/>
    <property type="evidence" value="ECO:0007669"/>
    <property type="project" value="TreeGrafter"/>
</dbReference>
<reference evidence="2" key="1">
    <citation type="journal article" date="2023" name="Access Microbiol">
        <title>De-novo genome assembly for Akanthomyces muscarius, a biocontrol agent of insect agricultural pests.</title>
        <authorList>
            <person name="Erdos Z."/>
            <person name="Studholme D.J."/>
            <person name="Raymond B."/>
            <person name="Sharma M."/>
        </authorList>
    </citation>
    <scope>NUCLEOTIDE SEQUENCE</scope>
    <source>
        <strain evidence="2">Ve6</strain>
    </source>
</reference>
<evidence type="ECO:0000313" key="2">
    <source>
        <dbReference type="EMBL" id="KAJ4148307.1"/>
    </source>
</evidence>
<dbReference type="GO" id="GO:0005770">
    <property type="term" value="C:late endosome"/>
    <property type="evidence" value="ECO:0007669"/>
    <property type="project" value="TreeGrafter"/>
</dbReference>
<proteinExistence type="predicted"/>